<dbReference type="GO" id="GO:0004993">
    <property type="term" value="F:G protein-coupled serotonin receptor activity"/>
    <property type="evidence" value="ECO:0007669"/>
    <property type="project" value="UniProtKB-ARBA"/>
</dbReference>
<evidence type="ECO:0000256" key="3">
    <source>
        <dbReference type="ARBA" id="ARBA00022692"/>
    </source>
</evidence>
<evidence type="ECO:0000313" key="13">
    <source>
        <dbReference type="EMBL" id="CAL1534237.1"/>
    </source>
</evidence>
<keyword evidence="5 10" id="KW-0297">G-protein coupled receptor</keyword>
<reference evidence="13 14" key="1">
    <citation type="submission" date="2024-04" db="EMBL/GenBank/DDBJ databases">
        <authorList>
            <consortium name="Genoscope - CEA"/>
            <person name="William W."/>
        </authorList>
    </citation>
    <scope>NUCLEOTIDE SEQUENCE [LARGE SCALE GENOMIC DNA]</scope>
</reference>
<evidence type="ECO:0000313" key="14">
    <source>
        <dbReference type="Proteomes" id="UP001497497"/>
    </source>
</evidence>
<evidence type="ECO:0000256" key="1">
    <source>
        <dbReference type="ARBA" id="ARBA00004651"/>
    </source>
</evidence>
<evidence type="ECO:0000256" key="4">
    <source>
        <dbReference type="ARBA" id="ARBA00022989"/>
    </source>
</evidence>
<comment type="similarity">
    <text evidence="10">Belongs to the G-protein coupled receptor 1 family.</text>
</comment>
<dbReference type="GO" id="GO:0005886">
    <property type="term" value="C:plasma membrane"/>
    <property type="evidence" value="ECO:0007669"/>
    <property type="project" value="UniProtKB-SubCell"/>
</dbReference>
<dbReference type="InterPro" id="IPR017452">
    <property type="entry name" value="GPCR_Rhodpsn_7TM"/>
</dbReference>
<sequence>MVRTPILRTCTNAFIVSLSISDILFAMLMLGLSVGTIVRRFVPFYVDPVTLQIVTAFAWGIQIHGSNGNLVLVSVERWLYITQPFLYQRFVSSKTVIASIAATWAVSLAVNIPYLCFNRNLYMPKSYFVVSTAYVNPTIHTVCCLTLIAIYTHICF</sequence>
<feature type="non-terminal residue" evidence="13">
    <location>
        <position position="156"/>
    </location>
</feature>
<feature type="domain" description="G-protein coupled receptors family 1 profile" evidence="12">
    <location>
        <begin position="1"/>
        <end position="156"/>
    </location>
</feature>
<dbReference type="PRINTS" id="PR00237">
    <property type="entry name" value="GPCRRHODOPSN"/>
</dbReference>
<feature type="transmembrane region" description="Helical" evidence="11">
    <location>
        <begin position="96"/>
        <end position="117"/>
    </location>
</feature>
<evidence type="ECO:0000256" key="7">
    <source>
        <dbReference type="ARBA" id="ARBA00023157"/>
    </source>
</evidence>
<keyword evidence="4 11" id="KW-1133">Transmembrane helix</keyword>
<keyword evidence="7" id="KW-1015">Disulfide bond</keyword>
<evidence type="ECO:0000256" key="9">
    <source>
        <dbReference type="ARBA" id="ARBA00023224"/>
    </source>
</evidence>
<dbReference type="AlphaFoldDB" id="A0AAV2HKI2"/>
<gene>
    <name evidence="13" type="ORF">GSLYS_00008197001</name>
</gene>
<keyword evidence="9 10" id="KW-0807">Transducer</keyword>
<organism evidence="13 14">
    <name type="scientific">Lymnaea stagnalis</name>
    <name type="common">Great pond snail</name>
    <name type="synonym">Helix stagnalis</name>
    <dbReference type="NCBI Taxonomy" id="6523"/>
    <lineage>
        <taxon>Eukaryota</taxon>
        <taxon>Metazoa</taxon>
        <taxon>Spiralia</taxon>
        <taxon>Lophotrochozoa</taxon>
        <taxon>Mollusca</taxon>
        <taxon>Gastropoda</taxon>
        <taxon>Heterobranchia</taxon>
        <taxon>Euthyneura</taxon>
        <taxon>Panpulmonata</taxon>
        <taxon>Hygrophila</taxon>
        <taxon>Lymnaeoidea</taxon>
        <taxon>Lymnaeidae</taxon>
        <taxon>Lymnaea</taxon>
    </lineage>
</organism>
<feature type="transmembrane region" description="Helical" evidence="11">
    <location>
        <begin position="12"/>
        <end position="38"/>
    </location>
</feature>
<dbReference type="CDD" id="cd00637">
    <property type="entry name" value="7tm_classA_rhodopsin-like"/>
    <property type="match status" value="1"/>
</dbReference>
<evidence type="ECO:0000256" key="2">
    <source>
        <dbReference type="ARBA" id="ARBA00022475"/>
    </source>
</evidence>
<proteinExistence type="inferred from homology"/>
<dbReference type="Proteomes" id="UP001497497">
    <property type="component" value="Unassembled WGS sequence"/>
</dbReference>
<evidence type="ECO:0000256" key="6">
    <source>
        <dbReference type="ARBA" id="ARBA00023136"/>
    </source>
</evidence>
<evidence type="ECO:0000256" key="8">
    <source>
        <dbReference type="ARBA" id="ARBA00023170"/>
    </source>
</evidence>
<keyword evidence="8 10" id="KW-0675">Receptor</keyword>
<dbReference type="SUPFAM" id="SSF81321">
    <property type="entry name" value="Family A G protein-coupled receptor-like"/>
    <property type="match status" value="1"/>
</dbReference>
<dbReference type="PANTHER" id="PTHR24248">
    <property type="entry name" value="ADRENERGIC RECEPTOR-RELATED G-PROTEIN COUPLED RECEPTOR"/>
    <property type="match status" value="1"/>
</dbReference>
<keyword evidence="3 10" id="KW-0812">Transmembrane</keyword>
<dbReference type="PROSITE" id="PS00237">
    <property type="entry name" value="G_PROTEIN_RECEP_F1_1"/>
    <property type="match status" value="1"/>
</dbReference>
<dbReference type="Pfam" id="PF00001">
    <property type="entry name" value="7tm_1"/>
    <property type="match status" value="1"/>
</dbReference>
<dbReference type="InterPro" id="IPR000276">
    <property type="entry name" value="GPCR_Rhodpsn"/>
</dbReference>
<dbReference type="Gene3D" id="1.20.1070.10">
    <property type="entry name" value="Rhodopsin 7-helix transmembrane proteins"/>
    <property type="match status" value="1"/>
</dbReference>
<evidence type="ECO:0000256" key="11">
    <source>
        <dbReference type="SAM" id="Phobius"/>
    </source>
</evidence>
<protein>
    <recommendedName>
        <fullName evidence="12">G-protein coupled receptors family 1 profile domain-containing protein</fullName>
    </recommendedName>
</protein>
<keyword evidence="2" id="KW-1003">Cell membrane</keyword>
<comment type="caution">
    <text evidence="13">The sequence shown here is derived from an EMBL/GenBank/DDBJ whole genome shotgun (WGS) entry which is preliminary data.</text>
</comment>
<dbReference type="PANTHER" id="PTHR24248:SF199">
    <property type="entry name" value="IP13425P-RELATED"/>
    <property type="match status" value="1"/>
</dbReference>
<evidence type="ECO:0000259" key="12">
    <source>
        <dbReference type="PROSITE" id="PS50262"/>
    </source>
</evidence>
<name>A0AAV2HKI2_LYMST</name>
<evidence type="ECO:0000256" key="10">
    <source>
        <dbReference type="RuleBase" id="RU000688"/>
    </source>
</evidence>
<dbReference type="EMBL" id="CAXITT010000165">
    <property type="protein sequence ID" value="CAL1534237.1"/>
    <property type="molecule type" value="Genomic_DNA"/>
</dbReference>
<dbReference type="PROSITE" id="PS50262">
    <property type="entry name" value="G_PROTEIN_RECEP_F1_2"/>
    <property type="match status" value="1"/>
</dbReference>
<accession>A0AAV2HKI2</accession>
<comment type="subcellular location">
    <subcellularLocation>
        <location evidence="1">Cell membrane</location>
        <topology evidence="1">Multi-pass membrane protein</topology>
    </subcellularLocation>
</comment>
<dbReference type="GO" id="GO:0043410">
    <property type="term" value="P:positive regulation of MAPK cascade"/>
    <property type="evidence" value="ECO:0007669"/>
    <property type="project" value="TreeGrafter"/>
</dbReference>
<dbReference type="GO" id="GO:0071880">
    <property type="term" value="P:adenylate cyclase-activating adrenergic receptor signaling pathway"/>
    <property type="evidence" value="ECO:0007669"/>
    <property type="project" value="TreeGrafter"/>
</dbReference>
<evidence type="ECO:0000256" key="5">
    <source>
        <dbReference type="ARBA" id="ARBA00023040"/>
    </source>
</evidence>
<keyword evidence="6 11" id="KW-0472">Membrane</keyword>
<keyword evidence="14" id="KW-1185">Reference proteome</keyword>